<feature type="region of interest" description="Disordered" evidence="1">
    <location>
        <begin position="143"/>
        <end position="162"/>
    </location>
</feature>
<name>A0ABU2LBG3_9ACTN</name>
<dbReference type="InterPro" id="IPR025341">
    <property type="entry name" value="DUF4247"/>
</dbReference>
<reference evidence="3" key="1">
    <citation type="submission" date="2023-07" db="EMBL/GenBank/DDBJ databases">
        <title>30 novel species of actinomycetes from the DSMZ collection.</title>
        <authorList>
            <person name="Nouioui I."/>
        </authorList>
    </citation>
    <scope>NUCLEOTIDE SEQUENCE [LARGE SCALE GENOMIC DNA]</scope>
    <source>
        <strain evidence="3">DSM 44917</strain>
    </source>
</reference>
<evidence type="ECO:0000313" key="2">
    <source>
        <dbReference type="EMBL" id="MDT0308647.1"/>
    </source>
</evidence>
<evidence type="ECO:0000256" key="1">
    <source>
        <dbReference type="SAM" id="MobiDB-lite"/>
    </source>
</evidence>
<sequence length="162" mass="16795">MSGGQRRGRLREQGRGGGARPRAGRRARAAVGAALLLAAVATGCGGGSDPQVPRGWIASTYEPAALSGNADYRDPVDAPARVADEIEGERGARDRIDRNGMVFLRYDEDLVAVIPHSGGGSGIDIEPYATGRTRYSAHVAHRWPAGSGTGEEFRGGGPGSGK</sequence>
<protein>
    <submittedName>
        <fullName evidence="2">DUF4247 domain-containing protein</fullName>
    </submittedName>
</protein>
<proteinExistence type="predicted"/>
<dbReference type="Proteomes" id="UP001183388">
    <property type="component" value="Unassembled WGS sequence"/>
</dbReference>
<accession>A0ABU2LBG3</accession>
<feature type="region of interest" description="Disordered" evidence="1">
    <location>
        <begin position="1"/>
        <end position="25"/>
    </location>
</feature>
<dbReference type="Pfam" id="PF14042">
    <property type="entry name" value="DUF4247"/>
    <property type="match status" value="1"/>
</dbReference>
<evidence type="ECO:0000313" key="3">
    <source>
        <dbReference type="Proteomes" id="UP001183388"/>
    </source>
</evidence>
<dbReference type="RefSeq" id="WP_311631586.1">
    <property type="nucleotide sequence ID" value="NZ_JAVREN010000024.1"/>
</dbReference>
<gene>
    <name evidence="2" type="ORF">RM780_17010</name>
</gene>
<dbReference type="EMBL" id="JAVREN010000024">
    <property type="protein sequence ID" value="MDT0308647.1"/>
    <property type="molecule type" value="Genomic_DNA"/>
</dbReference>
<organism evidence="2 3">
    <name type="scientific">Streptomyces boetiae</name>
    <dbReference type="NCBI Taxonomy" id="3075541"/>
    <lineage>
        <taxon>Bacteria</taxon>
        <taxon>Bacillati</taxon>
        <taxon>Actinomycetota</taxon>
        <taxon>Actinomycetes</taxon>
        <taxon>Kitasatosporales</taxon>
        <taxon>Streptomycetaceae</taxon>
        <taxon>Streptomyces</taxon>
    </lineage>
</organism>
<keyword evidence="3" id="KW-1185">Reference proteome</keyword>
<comment type="caution">
    <text evidence="2">The sequence shown here is derived from an EMBL/GenBank/DDBJ whole genome shotgun (WGS) entry which is preliminary data.</text>
</comment>